<dbReference type="InterPro" id="IPR045005">
    <property type="entry name" value="BPM1-6"/>
</dbReference>
<dbReference type="PANTHER" id="PTHR26379:SF446">
    <property type="entry name" value="BTB_POZ AND MATH DOMAIN-CONTAINING PROTEIN 1"/>
    <property type="match status" value="1"/>
</dbReference>
<dbReference type="Gene3D" id="3.30.710.10">
    <property type="entry name" value="Potassium Channel Kv1.1, Chain A"/>
    <property type="match status" value="1"/>
</dbReference>
<evidence type="ECO:0000313" key="6">
    <source>
        <dbReference type="Proteomes" id="UP000324897"/>
    </source>
</evidence>
<comment type="caution">
    <text evidence="5">The sequence shown here is derived from an EMBL/GenBank/DDBJ whole genome shotgun (WGS) entry which is preliminary data.</text>
</comment>
<evidence type="ECO:0000256" key="2">
    <source>
        <dbReference type="ARBA" id="ARBA00010846"/>
    </source>
</evidence>
<dbReference type="Pfam" id="PF00651">
    <property type="entry name" value="BTB"/>
    <property type="match status" value="1"/>
</dbReference>
<feature type="domain" description="BTB" evidence="3">
    <location>
        <begin position="1"/>
        <end position="59"/>
    </location>
</feature>
<dbReference type="Proteomes" id="UP000324897">
    <property type="component" value="Unassembled WGS sequence"/>
</dbReference>
<feature type="non-terminal residue" evidence="5">
    <location>
        <position position="1"/>
    </location>
</feature>
<dbReference type="Gene3D" id="6.10.250.3030">
    <property type="match status" value="1"/>
</dbReference>
<accession>A0A5J9T0Z0</accession>
<dbReference type="InterPro" id="IPR000210">
    <property type="entry name" value="BTB/POZ_dom"/>
</dbReference>
<evidence type="ECO:0000259" key="3">
    <source>
        <dbReference type="Pfam" id="PF00651"/>
    </source>
</evidence>
<organism evidence="5 6">
    <name type="scientific">Eragrostis curvula</name>
    <name type="common">weeping love grass</name>
    <dbReference type="NCBI Taxonomy" id="38414"/>
    <lineage>
        <taxon>Eukaryota</taxon>
        <taxon>Viridiplantae</taxon>
        <taxon>Streptophyta</taxon>
        <taxon>Embryophyta</taxon>
        <taxon>Tracheophyta</taxon>
        <taxon>Spermatophyta</taxon>
        <taxon>Magnoliopsida</taxon>
        <taxon>Liliopsida</taxon>
        <taxon>Poales</taxon>
        <taxon>Poaceae</taxon>
        <taxon>PACMAD clade</taxon>
        <taxon>Chloridoideae</taxon>
        <taxon>Eragrostideae</taxon>
        <taxon>Eragrostidinae</taxon>
        <taxon>Eragrostis</taxon>
    </lineage>
</organism>
<evidence type="ECO:0000313" key="5">
    <source>
        <dbReference type="EMBL" id="TVU05006.1"/>
    </source>
</evidence>
<reference evidence="5 6" key="1">
    <citation type="journal article" date="2019" name="Sci. Rep.">
        <title>A high-quality genome of Eragrostis curvula grass provides insights into Poaceae evolution and supports new strategies to enhance forage quality.</title>
        <authorList>
            <person name="Carballo J."/>
            <person name="Santos B.A.C.M."/>
            <person name="Zappacosta D."/>
            <person name="Garbus I."/>
            <person name="Selva J.P."/>
            <person name="Gallo C.A."/>
            <person name="Diaz A."/>
            <person name="Albertini E."/>
            <person name="Caccamo M."/>
            <person name="Echenique V."/>
        </authorList>
    </citation>
    <scope>NUCLEOTIDE SEQUENCE [LARGE SCALE GENOMIC DNA]</scope>
    <source>
        <strain evidence="6">cv. Victoria</strain>
        <tissue evidence="5">Leaf</tissue>
    </source>
</reference>
<dbReference type="EMBL" id="RWGY01000051">
    <property type="protein sequence ID" value="TVU05006.1"/>
    <property type="molecule type" value="Genomic_DNA"/>
</dbReference>
<keyword evidence="6" id="KW-1185">Reference proteome</keyword>
<dbReference type="Pfam" id="PF24570">
    <property type="entry name" value="BACK_BPM_SPOP"/>
    <property type="match status" value="1"/>
</dbReference>
<dbReference type="AlphaFoldDB" id="A0A5J9T0Z0"/>
<dbReference type="SUPFAM" id="SSF54695">
    <property type="entry name" value="POZ domain"/>
    <property type="match status" value="1"/>
</dbReference>
<dbReference type="InterPro" id="IPR011333">
    <property type="entry name" value="SKP1/BTB/POZ_sf"/>
</dbReference>
<sequence>MQPATFQALLRFMYTDALPIDNDLDNSSATELLQHLLAAADMYHLGRLKLVCAQKLCDRLSIDNVAMILGCAETHNCSELKSRCIEFFMVEKNFKKAVLTEGYFRLMQRWES</sequence>
<comment type="pathway">
    <text evidence="1">Protein modification; protein ubiquitination.</text>
</comment>
<name>A0A5J9T0Z0_9POAL</name>
<feature type="domain" description="BPM/SPOP BACK" evidence="4">
    <location>
        <begin position="64"/>
        <end position="109"/>
    </location>
</feature>
<evidence type="ECO:0000256" key="1">
    <source>
        <dbReference type="ARBA" id="ARBA00004906"/>
    </source>
</evidence>
<evidence type="ECO:0000259" key="4">
    <source>
        <dbReference type="Pfam" id="PF24570"/>
    </source>
</evidence>
<proteinExistence type="inferred from homology"/>
<dbReference type="Gramene" id="TVU05006">
    <property type="protein sequence ID" value="TVU05006"/>
    <property type="gene ID" value="EJB05_48153"/>
</dbReference>
<dbReference type="InterPro" id="IPR056423">
    <property type="entry name" value="BACK_BPM_SPOP"/>
</dbReference>
<comment type="similarity">
    <text evidence="2">Belongs to the Tdpoz family.</text>
</comment>
<protein>
    <submittedName>
        <fullName evidence="5">Uncharacterized protein</fullName>
    </submittedName>
</protein>
<dbReference type="PANTHER" id="PTHR26379">
    <property type="entry name" value="BTB/POZ AND MATH DOMAIN-CONTAINING PROTEIN 1"/>
    <property type="match status" value="1"/>
</dbReference>
<dbReference type="OrthoDB" id="413675at2759"/>
<dbReference type="GO" id="GO:0016567">
    <property type="term" value="P:protein ubiquitination"/>
    <property type="evidence" value="ECO:0007669"/>
    <property type="project" value="InterPro"/>
</dbReference>
<gene>
    <name evidence="5" type="ORF">EJB05_48153</name>
</gene>